<comment type="subcellular location">
    <subcellularLocation>
        <location evidence="1">Membrane</location>
        <topology evidence="1">Single-pass membrane protein</topology>
    </subcellularLocation>
</comment>
<keyword evidence="3" id="KW-0325">Glycoprotein</keyword>
<evidence type="ECO:0000256" key="1">
    <source>
        <dbReference type="ARBA" id="ARBA00004167"/>
    </source>
</evidence>
<dbReference type="Pfam" id="PF14380">
    <property type="entry name" value="WAK_assoc"/>
    <property type="match status" value="1"/>
</dbReference>
<proteinExistence type="predicted"/>
<feature type="signal peptide" evidence="4">
    <location>
        <begin position="1"/>
        <end position="25"/>
    </location>
</feature>
<feature type="chain" id="PRO_5040174394" description="Wall-associated receptor kinase galacturonan-binding domain-containing protein" evidence="4">
    <location>
        <begin position="26"/>
        <end position="280"/>
    </location>
</feature>
<dbReference type="InterPro" id="IPR032872">
    <property type="entry name" value="WAK_assoc_C"/>
</dbReference>
<evidence type="ECO:0000313" key="7">
    <source>
        <dbReference type="EMBL" id="VAH71643.1"/>
    </source>
</evidence>
<dbReference type="PANTHER" id="PTHR33138">
    <property type="entry name" value="OS01G0690200 PROTEIN"/>
    <property type="match status" value="1"/>
</dbReference>
<evidence type="ECO:0000256" key="3">
    <source>
        <dbReference type="ARBA" id="ARBA00023180"/>
    </source>
</evidence>
<dbReference type="EMBL" id="LT934116">
    <property type="protein sequence ID" value="VAH71643.1"/>
    <property type="molecule type" value="Genomic_DNA"/>
</dbReference>
<evidence type="ECO:0000259" key="5">
    <source>
        <dbReference type="Pfam" id="PF13947"/>
    </source>
</evidence>
<dbReference type="Gramene" id="TRITD3Bv1G012560.1">
    <property type="protein sequence ID" value="TRITD3Bv1G012560.1"/>
    <property type="gene ID" value="TRITD3Bv1G012560"/>
</dbReference>
<evidence type="ECO:0008006" key="9">
    <source>
        <dbReference type="Google" id="ProtNLM"/>
    </source>
</evidence>
<name>A0A9R1Q9D2_TRITD</name>
<evidence type="ECO:0000313" key="8">
    <source>
        <dbReference type="Proteomes" id="UP000324705"/>
    </source>
</evidence>
<dbReference type="Proteomes" id="UP000324705">
    <property type="component" value="Chromosome 3B"/>
</dbReference>
<gene>
    <name evidence="7" type="ORF">TRITD_3Bv1G012560</name>
</gene>
<evidence type="ECO:0000259" key="6">
    <source>
        <dbReference type="Pfam" id="PF14380"/>
    </source>
</evidence>
<protein>
    <recommendedName>
        <fullName evidence="9">Wall-associated receptor kinase galacturonan-binding domain-containing protein</fullName>
    </recommendedName>
</protein>
<dbReference type="GO" id="GO:0030247">
    <property type="term" value="F:polysaccharide binding"/>
    <property type="evidence" value="ECO:0007669"/>
    <property type="project" value="InterPro"/>
</dbReference>
<sequence>MPPAVLILPLLLSSSLLLHHAAVDAECEPAACGNLTIQYPFWLGAPGRPTPEPSCGHPALQLCGHPAFELWCIGGNTTAAMSGSPIHVHSIDYATSSFLVVHNRIAAGTDGACLADFNVSSSLALSPFKISPSNRALCFLYNCNGTEPRGREYANATAGCSRPIVAYLGGSFVRDTPPAIPTGNCTYTYLPVLGSEAGVSTAADYTRLLQAGFLLDWAGAGIGIGDCPACAASGGQCRYRGATAALACLCPGGKLRGPTCAGEFPRRHLPLYSTVPIRRG</sequence>
<keyword evidence="2 4" id="KW-0732">Signal</keyword>
<feature type="domain" description="Wall-associated receptor kinase galacturonan-binding" evidence="5">
    <location>
        <begin position="27"/>
        <end position="101"/>
    </location>
</feature>
<organism evidence="7 8">
    <name type="scientific">Triticum turgidum subsp. durum</name>
    <name type="common">Durum wheat</name>
    <name type="synonym">Triticum durum</name>
    <dbReference type="NCBI Taxonomy" id="4567"/>
    <lineage>
        <taxon>Eukaryota</taxon>
        <taxon>Viridiplantae</taxon>
        <taxon>Streptophyta</taxon>
        <taxon>Embryophyta</taxon>
        <taxon>Tracheophyta</taxon>
        <taxon>Spermatophyta</taxon>
        <taxon>Magnoliopsida</taxon>
        <taxon>Liliopsida</taxon>
        <taxon>Poales</taxon>
        <taxon>Poaceae</taxon>
        <taxon>BOP clade</taxon>
        <taxon>Pooideae</taxon>
        <taxon>Triticodae</taxon>
        <taxon>Triticeae</taxon>
        <taxon>Triticinae</taxon>
        <taxon>Triticum</taxon>
    </lineage>
</organism>
<dbReference type="Pfam" id="PF13947">
    <property type="entry name" value="GUB_WAK_bind"/>
    <property type="match status" value="1"/>
</dbReference>
<dbReference type="GO" id="GO:0016020">
    <property type="term" value="C:membrane"/>
    <property type="evidence" value="ECO:0007669"/>
    <property type="project" value="UniProtKB-SubCell"/>
</dbReference>
<accession>A0A9R1Q9D2</accession>
<evidence type="ECO:0000256" key="2">
    <source>
        <dbReference type="ARBA" id="ARBA00022729"/>
    </source>
</evidence>
<keyword evidence="8" id="KW-1185">Reference proteome</keyword>
<evidence type="ECO:0000256" key="4">
    <source>
        <dbReference type="SAM" id="SignalP"/>
    </source>
</evidence>
<reference evidence="7 8" key="1">
    <citation type="submission" date="2017-09" db="EMBL/GenBank/DDBJ databases">
        <authorList>
            <consortium name="International Durum Wheat Genome Sequencing Consortium (IDWGSC)"/>
            <person name="Milanesi L."/>
        </authorList>
    </citation>
    <scope>NUCLEOTIDE SEQUENCE [LARGE SCALE GENOMIC DNA]</scope>
    <source>
        <strain evidence="8">cv. Svevo</strain>
    </source>
</reference>
<dbReference type="AlphaFoldDB" id="A0A9R1Q9D2"/>
<dbReference type="PANTHER" id="PTHR33138:SF24">
    <property type="entry name" value="WALL-ASSOCIATED RECEPTOR KINASE GALACTURONAN-BINDING DOMAIN-CONTAINING PROTEIN"/>
    <property type="match status" value="1"/>
</dbReference>
<feature type="domain" description="Wall-associated receptor kinase C-terminal" evidence="6">
    <location>
        <begin position="183"/>
        <end position="252"/>
    </location>
</feature>
<dbReference type="InterPro" id="IPR025287">
    <property type="entry name" value="WAK_GUB"/>
</dbReference>